<feature type="compositionally biased region" description="Pro residues" evidence="1">
    <location>
        <begin position="1"/>
        <end position="11"/>
    </location>
</feature>
<dbReference type="EMBL" id="FNHE01000001">
    <property type="protein sequence ID" value="SDL58066.1"/>
    <property type="molecule type" value="Genomic_DNA"/>
</dbReference>
<sequence>MRGLPRVPPPAARRAQPHESPRFADTNPVLTRSGSASRTDRPQGRRPAATGTAPGQGPDAPRTGGTRVVVRDRTRSGPPSGGGGRFRRFVTRWGWRAYAIPLLALATVVTLVDLVLGDTGTSGSATAAPEPSVAAVAPGAVEPSATPTVTPTAPVEVDAAPTEAPETAAGAPGFVQQGAGSVTVVPGSSQVYGTGPLQRFVVEVEDGIEVDGPSFAAAVEETLGDPRSWGNGGRMSFQRVGEAEAAAGDFAFKVTLISPGNMERYCPGVGTGGYTSCRYGDRAVINLARWATAVPDYQGDIPTYRHYVVNHEVGHALGNGHQQCPGPGQPAPVMQQQTLGLEGCAKNAWPYP</sequence>
<evidence type="ECO:0000313" key="3">
    <source>
        <dbReference type="EMBL" id="SDL58066.1"/>
    </source>
</evidence>
<dbReference type="Gene3D" id="3.40.390.10">
    <property type="entry name" value="Collagenase (Catalytic Domain)"/>
    <property type="match status" value="1"/>
</dbReference>
<dbReference type="STRING" id="1137991.SAMN05660642_00322"/>
<feature type="compositionally biased region" description="Polar residues" evidence="1">
    <location>
        <begin position="28"/>
        <end position="37"/>
    </location>
</feature>
<organism evidence="3 4">
    <name type="scientific">Geodermatophilus siccatus</name>
    <dbReference type="NCBI Taxonomy" id="1137991"/>
    <lineage>
        <taxon>Bacteria</taxon>
        <taxon>Bacillati</taxon>
        <taxon>Actinomycetota</taxon>
        <taxon>Actinomycetes</taxon>
        <taxon>Geodermatophilales</taxon>
        <taxon>Geodermatophilaceae</taxon>
        <taxon>Geodermatophilus</taxon>
    </lineage>
</organism>
<reference evidence="4" key="1">
    <citation type="submission" date="2016-10" db="EMBL/GenBank/DDBJ databases">
        <authorList>
            <person name="Varghese N."/>
            <person name="Submissions S."/>
        </authorList>
    </citation>
    <scope>NUCLEOTIDE SEQUENCE [LARGE SCALE GENOMIC DNA]</scope>
    <source>
        <strain evidence="4">DSM 45419</strain>
    </source>
</reference>
<evidence type="ECO:0000259" key="2">
    <source>
        <dbReference type="Pfam" id="PF11350"/>
    </source>
</evidence>
<name>A0A1G9L8C5_9ACTN</name>
<feature type="region of interest" description="Disordered" evidence="1">
    <location>
        <begin position="1"/>
        <end position="87"/>
    </location>
</feature>
<dbReference type="InterPro" id="IPR024079">
    <property type="entry name" value="MetalloPept_cat_dom_sf"/>
</dbReference>
<evidence type="ECO:0000313" key="4">
    <source>
        <dbReference type="Proteomes" id="UP000198680"/>
    </source>
</evidence>
<dbReference type="InterPro" id="IPR022603">
    <property type="entry name" value="DUF3152"/>
</dbReference>
<dbReference type="RefSeq" id="WP_245699928.1">
    <property type="nucleotide sequence ID" value="NZ_FNHE01000001.1"/>
</dbReference>
<keyword evidence="4" id="KW-1185">Reference proteome</keyword>
<dbReference type="SUPFAM" id="SSF55486">
    <property type="entry name" value="Metalloproteases ('zincins'), catalytic domain"/>
    <property type="match status" value="1"/>
</dbReference>
<dbReference type="AlphaFoldDB" id="A0A1G9L8C5"/>
<dbReference type="GO" id="GO:0008237">
    <property type="term" value="F:metallopeptidase activity"/>
    <property type="evidence" value="ECO:0007669"/>
    <property type="project" value="InterPro"/>
</dbReference>
<evidence type="ECO:0000256" key="1">
    <source>
        <dbReference type="SAM" id="MobiDB-lite"/>
    </source>
</evidence>
<feature type="domain" description="DUF3152" evidence="2">
    <location>
        <begin position="173"/>
        <end position="342"/>
    </location>
</feature>
<accession>A0A1G9L8C5</accession>
<dbReference type="Pfam" id="PF11350">
    <property type="entry name" value="DUF3152"/>
    <property type="match status" value="1"/>
</dbReference>
<dbReference type="Proteomes" id="UP000198680">
    <property type="component" value="Unassembled WGS sequence"/>
</dbReference>
<proteinExistence type="predicted"/>
<protein>
    <recommendedName>
        <fullName evidence="2">DUF3152 domain-containing protein</fullName>
    </recommendedName>
</protein>
<gene>
    <name evidence="3" type="ORF">SAMN05660642_00322</name>
</gene>